<sequence length="640" mass="72839">MSSTDQLPIGPKWMRKLQASPVAQNSTSELQLRSKLNFIDLLRVSNRLESSKSKDDSDTTHSREKKDAEDHDEGEEEDMDLETSEDEEVEKSSAQALPDVQLDVTKVEDTGSKKRQSRSHQKRRKRRRIKRLQDHEEFGHLIPDRMATEKARRIVEHAVPIRSALEDVENLESAVSVVDPYVGKVETLKGAKTKYTLTKLRNMGFKVVEWDGVRTVPITENSGLIIAVLAGRPGDASYTEAINVLYGSVTEARKDTNFTTAEKTHPRGNFASLSTGIDFPTAQFRPINLQSHHQGILDKLMSRPEVQRIASFQSAAFARWAPQNYKYHLDQLKKLRQKLPDIKEPFKKSVWTTATFNFGPKTWTYKHRHSSHSASGLDAITAAGNFDSKKSGHLILWELKMVVEFPSGATVTHSHVPVEKDETRVSFMQHTPGEIFKWLDNGGRTDQELQREDPFEYVRMYELREGRAETRKLRSWIETQPLQLPDLIITGPGDGILMEMRGAVVVNLHKVIKGVVEDPFSFFDQRLSRMNIEKLKRMVPEELICCPRIGHGPHPIQELAWKRGGGCEWFRDPPSLKGTRLRDTRTGILKGKDTLPFDHHLFNFGRLELDIVVVGMESCTFEIRLMMKSLTDKPSISSVT</sequence>
<feature type="compositionally biased region" description="Acidic residues" evidence="1">
    <location>
        <begin position="70"/>
        <end position="89"/>
    </location>
</feature>
<proteinExistence type="predicted"/>
<evidence type="ECO:0000313" key="2">
    <source>
        <dbReference type="EMBL" id="KAE9404250.1"/>
    </source>
</evidence>
<feature type="region of interest" description="Disordered" evidence="1">
    <location>
        <begin position="44"/>
        <end position="133"/>
    </location>
</feature>
<reference evidence="2" key="1">
    <citation type="journal article" date="2019" name="Environ. Microbiol.">
        <title>Fungal ecological strategies reflected in gene transcription - a case study of two litter decomposers.</title>
        <authorList>
            <person name="Barbi F."/>
            <person name="Kohler A."/>
            <person name="Barry K."/>
            <person name="Baskaran P."/>
            <person name="Daum C."/>
            <person name="Fauchery L."/>
            <person name="Ihrmark K."/>
            <person name="Kuo A."/>
            <person name="LaButti K."/>
            <person name="Lipzen A."/>
            <person name="Morin E."/>
            <person name="Grigoriev I.V."/>
            <person name="Henrissat B."/>
            <person name="Lindahl B."/>
            <person name="Martin F."/>
        </authorList>
    </citation>
    <scope>NUCLEOTIDE SEQUENCE</scope>
    <source>
        <strain evidence="2">JB14</strain>
    </source>
</reference>
<gene>
    <name evidence="2" type="ORF">BT96DRAFT_973271</name>
</gene>
<organism evidence="2 3">
    <name type="scientific">Gymnopus androsaceus JB14</name>
    <dbReference type="NCBI Taxonomy" id="1447944"/>
    <lineage>
        <taxon>Eukaryota</taxon>
        <taxon>Fungi</taxon>
        <taxon>Dikarya</taxon>
        <taxon>Basidiomycota</taxon>
        <taxon>Agaricomycotina</taxon>
        <taxon>Agaricomycetes</taxon>
        <taxon>Agaricomycetidae</taxon>
        <taxon>Agaricales</taxon>
        <taxon>Marasmiineae</taxon>
        <taxon>Omphalotaceae</taxon>
        <taxon>Gymnopus</taxon>
    </lineage>
</organism>
<dbReference type="OrthoDB" id="3253621at2759"/>
<feature type="compositionally biased region" description="Basic residues" evidence="1">
    <location>
        <begin position="113"/>
        <end position="130"/>
    </location>
</feature>
<evidence type="ECO:0000256" key="1">
    <source>
        <dbReference type="SAM" id="MobiDB-lite"/>
    </source>
</evidence>
<accession>A0A6A4I2R2</accession>
<dbReference type="AlphaFoldDB" id="A0A6A4I2R2"/>
<protein>
    <submittedName>
        <fullName evidence="2">Uncharacterized protein</fullName>
    </submittedName>
</protein>
<evidence type="ECO:0000313" key="3">
    <source>
        <dbReference type="Proteomes" id="UP000799118"/>
    </source>
</evidence>
<feature type="compositionally biased region" description="Basic and acidic residues" evidence="1">
    <location>
        <begin position="49"/>
        <end position="69"/>
    </location>
</feature>
<keyword evidence="3" id="KW-1185">Reference proteome</keyword>
<dbReference type="EMBL" id="ML769418">
    <property type="protein sequence ID" value="KAE9404250.1"/>
    <property type="molecule type" value="Genomic_DNA"/>
</dbReference>
<dbReference type="Proteomes" id="UP000799118">
    <property type="component" value="Unassembled WGS sequence"/>
</dbReference>
<name>A0A6A4I2R2_9AGAR</name>